<name>E6TVT6_EVAC2</name>
<dbReference type="SUPFAM" id="SSF55729">
    <property type="entry name" value="Acyl-CoA N-acyltransferases (Nat)"/>
    <property type="match status" value="1"/>
</dbReference>
<dbReference type="PROSITE" id="PS51186">
    <property type="entry name" value="GNAT"/>
    <property type="match status" value="1"/>
</dbReference>
<organism evidence="7 8">
    <name type="scientific">Evansella cellulosilytica (strain ATCC 21833 / DSM 2522 / FERM P-1141 / JCM 9156 / N-4)</name>
    <name type="common">Bacillus cellulosilyticus</name>
    <dbReference type="NCBI Taxonomy" id="649639"/>
    <lineage>
        <taxon>Bacteria</taxon>
        <taxon>Bacillati</taxon>
        <taxon>Bacillota</taxon>
        <taxon>Bacilli</taxon>
        <taxon>Bacillales</taxon>
        <taxon>Bacillaceae</taxon>
        <taxon>Evansella</taxon>
    </lineage>
</organism>
<feature type="domain" description="N-acetyltransferase" evidence="6">
    <location>
        <begin position="5"/>
        <end position="150"/>
    </location>
</feature>
<evidence type="ECO:0000259" key="6">
    <source>
        <dbReference type="PROSITE" id="PS51186"/>
    </source>
</evidence>
<evidence type="ECO:0000313" key="7">
    <source>
        <dbReference type="EMBL" id="ADU28645.1"/>
    </source>
</evidence>
<evidence type="ECO:0000256" key="2">
    <source>
        <dbReference type="ARBA" id="ARBA00022490"/>
    </source>
</evidence>
<evidence type="ECO:0000256" key="3">
    <source>
        <dbReference type="ARBA" id="ARBA00022679"/>
    </source>
</evidence>
<dbReference type="STRING" id="649639.Bcell_0359"/>
<dbReference type="EC" id="2.3.1.266" evidence="5"/>
<dbReference type="InterPro" id="IPR006464">
    <property type="entry name" value="AcTrfase_RimI/Ard1"/>
</dbReference>
<dbReference type="InterPro" id="IPR050680">
    <property type="entry name" value="YpeA/RimI_acetyltransf"/>
</dbReference>
<evidence type="ECO:0000313" key="8">
    <source>
        <dbReference type="Proteomes" id="UP000001401"/>
    </source>
</evidence>
<keyword evidence="2 5" id="KW-0963">Cytoplasm</keyword>
<proteinExistence type="inferred from homology"/>
<comment type="catalytic activity">
    <reaction evidence="5">
        <text>N-terminal L-alanyl-[ribosomal protein bS18] + acetyl-CoA = N-terminal N(alpha)-acetyl-L-alanyl-[ribosomal protein bS18] + CoA + H(+)</text>
        <dbReference type="Rhea" id="RHEA:43756"/>
        <dbReference type="Rhea" id="RHEA-COMP:10676"/>
        <dbReference type="Rhea" id="RHEA-COMP:10677"/>
        <dbReference type="ChEBI" id="CHEBI:15378"/>
        <dbReference type="ChEBI" id="CHEBI:57287"/>
        <dbReference type="ChEBI" id="CHEBI:57288"/>
        <dbReference type="ChEBI" id="CHEBI:64718"/>
        <dbReference type="ChEBI" id="CHEBI:83683"/>
        <dbReference type="EC" id="2.3.1.266"/>
    </reaction>
</comment>
<dbReference type="RefSeq" id="WP_013486986.1">
    <property type="nucleotide sequence ID" value="NC_014829.1"/>
</dbReference>
<dbReference type="KEGG" id="bco:Bcell_0359"/>
<sequence>MGVEVNVRRMDISDLGDVLEVELDAFPNPWSRKAFINELTTNQFAYYIVAVVEGRVVGYAGVWVVIDEAHITNIAVHSAYQRMGIGDLLLKGILEIAKMLGANKATLEVRVSNDKAKSLYEKHGFENGGIRKNYYTDNNEDAQIMWVMLE</sequence>
<comment type="subcellular location">
    <subcellularLocation>
        <location evidence="5">Cytoplasm</location>
    </subcellularLocation>
</comment>
<dbReference type="CDD" id="cd04301">
    <property type="entry name" value="NAT_SF"/>
    <property type="match status" value="1"/>
</dbReference>
<keyword evidence="3 7" id="KW-0808">Transferase</keyword>
<dbReference type="GO" id="GO:0008999">
    <property type="term" value="F:protein-N-terminal-alanine acetyltransferase activity"/>
    <property type="evidence" value="ECO:0007669"/>
    <property type="project" value="UniProtKB-EC"/>
</dbReference>
<dbReference type="eggNOG" id="COG0456">
    <property type="taxonomic scope" value="Bacteria"/>
</dbReference>
<dbReference type="NCBIfam" id="TIGR01575">
    <property type="entry name" value="rimI"/>
    <property type="match status" value="1"/>
</dbReference>
<evidence type="ECO:0000256" key="4">
    <source>
        <dbReference type="ARBA" id="ARBA00023315"/>
    </source>
</evidence>
<reference evidence="7" key="1">
    <citation type="submission" date="2010-12" db="EMBL/GenBank/DDBJ databases">
        <title>Complete sequence of Bacillus cellulosilyticus DSM 2522.</title>
        <authorList>
            <consortium name="US DOE Joint Genome Institute"/>
            <person name="Lucas S."/>
            <person name="Copeland A."/>
            <person name="Lapidus A."/>
            <person name="Cheng J.-F."/>
            <person name="Bruce D."/>
            <person name="Goodwin L."/>
            <person name="Pitluck S."/>
            <person name="Chertkov O."/>
            <person name="Detter J.C."/>
            <person name="Han C."/>
            <person name="Tapia R."/>
            <person name="Land M."/>
            <person name="Hauser L."/>
            <person name="Jeffries C."/>
            <person name="Kyrpides N."/>
            <person name="Ivanova N."/>
            <person name="Mikhailova N."/>
            <person name="Brumm P."/>
            <person name="Mead D."/>
            <person name="Woyke T."/>
        </authorList>
    </citation>
    <scope>NUCLEOTIDE SEQUENCE [LARGE SCALE GENOMIC DNA]</scope>
    <source>
        <strain evidence="7">DSM 2522</strain>
    </source>
</reference>
<dbReference type="PANTHER" id="PTHR43420">
    <property type="entry name" value="ACETYLTRANSFERASE"/>
    <property type="match status" value="1"/>
</dbReference>
<keyword evidence="4" id="KW-0012">Acyltransferase</keyword>
<dbReference type="EMBL" id="CP002394">
    <property type="protein sequence ID" value="ADU28645.1"/>
    <property type="molecule type" value="Genomic_DNA"/>
</dbReference>
<protein>
    <recommendedName>
        <fullName evidence="5">[Ribosomal protein bS18]-alanine N-acetyltransferase</fullName>
        <ecNumber evidence="5">2.3.1.266</ecNumber>
    </recommendedName>
</protein>
<dbReference type="InterPro" id="IPR016181">
    <property type="entry name" value="Acyl_CoA_acyltransferase"/>
</dbReference>
<evidence type="ECO:0000256" key="5">
    <source>
        <dbReference type="RuleBase" id="RU363094"/>
    </source>
</evidence>
<dbReference type="Proteomes" id="UP000001401">
    <property type="component" value="Chromosome"/>
</dbReference>
<dbReference type="OrthoDB" id="9794566at2"/>
<dbReference type="GO" id="GO:0005737">
    <property type="term" value="C:cytoplasm"/>
    <property type="evidence" value="ECO:0007669"/>
    <property type="project" value="UniProtKB-SubCell"/>
</dbReference>
<dbReference type="AlphaFoldDB" id="E6TVT6"/>
<dbReference type="Pfam" id="PF00583">
    <property type="entry name" value="Acetyltransf_1"/>
    <property type="match status" value="1"/>
</dbReference>
<comment type="function">
    <text evidence="5">Acetylates the N-terminal alanine of ribosomal protein bS18.</text>
</comment>
<keyword evidence="8" id="KW-1185">Reference proteome</keyword>
<dbReference type="PANTHER" id="PTHR43420:SF44">
    <property type="entry name" value="ACETYLTRANSFERASE YPEA"/>
    <property type="match status" value="1"/>
</dbReference>
<comment type="similarity">
    <text evidence="1 5">Belongs to the acetyltransferase family. RimI subfamily.</text>
</comment>
<evidence type="ECO:0000256" key="1">
    <source>
        <dbReference type="ARBA" id="ARBA00005395"/>
    </source>
</evidence>
<dbReference type="HOGENOM" id="CLU_013985_23_3_9"/>
<dbReference type="Gene3D" id="3.40.630.30">
    <property type="match status" value="1"/>
</dbReference>
<accession>E6TVT6</accession>
<gene>
    <name evidence="7" type="ordered locus">Bcell_0359</name>
</gene>
<dbReference type="InterPro" id="IPR000182">
    <property type="entry name" value="GNAT_dom"/>
</dbReference>